<dbReference type="SUPFAM" id="SSF48371">
    <property type="entry name" value="ARM repeat"/>
    <property type="match status" value="1"/>
</dbReference>
<dbReference type="InterPro" id="IPR016024">
    <property type="entry name" value="ARM-type_fold"/>
</dbReference>
<dbReference type="EMBL" id="JARRAG010000002">
    <property type="protein sequence ID" value="MDG3007806.1"/>
    <property type="molecule type" value="Genomic_DNA"/>
</dbReference>
<name>A0ABT6FJQ3_9BACT</name>
<dbReference type="InterPro" id="IPR011989">
    <property type="entry name" value="ARM-like"/>
</dbReference>
<protein>
    <submittedName>
        <fullName evidence="1">Polymorphic toxin-type HINT domain-containing protein</fullName>
    </submittedName>
</protein>
<accession>A0ABT6FJQ3</accession>
<dbReference type="InterPro" id="IPR011990">
    <property type="entry name" value="TPR-like_helical_dom_sf"/>
</dbReference>
<keyword evidence="2" id="KW-1185">Reference proteome</keyword>
<dbReference type="RefSeq" id="WP_277864078.1">
    <property type="nucleotide sequence ID" value="NZ_JARRAG010000002.1"/>
</dbReference>
<organism evidence="1 2">
    <name type="scientific">Paludisphaera mucosa</name>
    <dbReference type="NCBI Taxonomy" id="3030827"/>
    <lineage>
        <taxon>Bacteria</taxon>
        <taxon>Pseudomonadati</taxon>
        <taxon>Planctomycetota</taxon>
        <taxon>Planctomycetia</taxon>
        <taxon>Isosphaerales</taxon>
        <taxon>Isosphaeraceae</taxon>
        <taxon>Paludisphaera</taxon>
    </lineage>
</organism>
<dbReference type="SUPFAM" id="SSF51294">
    <property type="entry name" value="Hedgehog/intein (Hint) domain"/>
    <property type="match status" value="1"/>
</dbReference>
<dbReference type="Pfam" id="PF07591">
    <property type="entry name" value="PT-HINT"/>
    <property type="match status" value="1"/>
</dbReference>
<sequence>MMSAWALSVVVGLAGAADESAKPDLAAYESAKASAGRDAEAQVRLALWCESRGMAAERTTHLMRAVLIDPENARARGLLGQVKHDGRWLRPADVARAIEESPAQQALLREYLDRRATAGDDADTQYKLALWCEEKGLTQPMVAHLRRVVQLDPGREGAWRRLGFRKAGDRWVDPEAEAALKAEREVQAKADRAWKPRLETLRTALGGKNREKRDEVRAAVAAVADPRAVPMLWRVFARGGDERRQSAVVEAFGRIEGPGAATALAMLALSSPHAAIRSDAAVLLQRRDPREFAAMLAASIRDEVKYKVKPVEGPGSRGELLVEGEAANVRRLYTPLDRAAVQPGDEVWRDEDGKLVANRPFGPAMLAPVVTPRAIAARMLGLPVEVRRPDPDAAGSEETVDPATGLLMPYGWGGAIDADVYVPTYAPIDRGAVAATLEKAGVPSGLSRTVAGQASDPRAFAAGQAALALYGGGVALDSLQGDTLRPIFRQSVQMPVERMAAEARESAVIARERLARDVATIEAYNAPIRQVNERAVTILKAVSGEDRGDDREKWMGWVLDLQGYGQPLKARTSPPAEIVEQVPLGFQPQAFPVPSAAVVGYRIGPSCFAGGTPVRTLQGDRPIEQVRPGDQVLTQDTTTGRLAYRPVVEVMHNPPNWTYAIDLGKETVHPTGIHRFWKAGHGWVMARDVKAGDRLRTIGGTVEVVSTIKGEEVQPVFNLLLSGGDNYCVGTLGVIAHDNGFVDPVAAPFDGVPATAELVATSKP</sequence>
<dbReference type="Gene3D" id="1.25.10.10">
    <property type="entry name" value="Leucine-rich Repeat Variant"/>
    <property type="match status" value="1"/>
</dbReference>
<reference evidence="1 2" key="1">
    <citation type="submission" date="2023-03" db="EMBL/GenBank/DDBJ databases">
        <title>Paludisphaera mucosa sp. nov. a novel planctomycete from northern fen.</title>
        <authorList>
            <person name="Ivanova A."/>
        </authorList>
    </citation>
    <scope>NUCLEOTIDE SEQUENCE [LARGE SCALE GENOMIC DNA]</scope>
    <source>
        <strain evidence="1 2">Pla2</strain>
    </source>
</reference>
<gene>
    <name evidence="1" type="ORF">PZE19_28925</name>
</gene>
<dbReference type="Proteomes" id="UP001216907">
    <property type="component" value="Unassembled WGS sequence"/>
</dbReference>
<evidence type="ECO:0000313" key="2">
    <source>
        <dbReference type="Proteomes" id="UP001216907"/>
    </source>
</evidence>
<dbReference type="CDD" id="cd00081">
    <property type="entry name" value="Hint"/>
    <property type="match status" value="1"/>
</dbReference>
<dbReference type="Gene3D" id="1.25.40.10">
    <property type="entry name" value="Tetratricopeptide repeat domain"/>
    <property type="match status" value="1"/>
</dbReference>
<comment type="caution">
    <text evidence="1">The sequence shown here is derived from an EMBL/GenBank/DDBJ whole genome shotgun (WGS) entry which is preliminary data.</text>
</comment>
<dbReference type="InterPro" id="IPR036844">
    <property type="entry name" value="Hint_dom_sf"/>
</dbReference>
<evidence type="ECO:0000313" key="1">
    <source>
        <dbReference type="EMBL" id="MDG3007806.1"/>
    </source>
</evidence>
<proteinExistence type="predicted"/>
<dbReference type="Gene3D" id="2.170.16.10">
    <property type="entry name" value="Hedgehog/Intein (Hint) domain"/>
    <property type="match status" value="1"/>
</dbReference>